<sequence>WCSAESCGSSWMKRQKISGGIKSSLTPYLHPIMSRQAPSNPKLLSHSGKNENDSSSTCGSAK</sequence>
<accession>A0A180FZE8</accession>
<protein>
    <submittedName>
        <fullName evidence="2 3">Uncharacterized protein</fullName>
    </submittedName>
</protein>
<name>A0A180FZE8_PUCT1</name>
<dbReference type="AlphaFoldDB" id="A0A180FZE8"/>
<proteinExistence type="predicted"/>
<feature type="compositionally biased region" description="Polar residues" evidence="1">
    <location>
        <begin position="53"/>
        <end position="62"/>
    </location>
</feature>
<organism evidence="2">
    <name type="scientific">Puccinia triticina (isolate 1-1 / race 1 (BBBD))</name>
    <name type="common">Brown leaf rust fungus</name>
    <dbReference type="NCBI Taxonomy" id="630390"/>
    <lineage>
        <taxon>Eukaryota</taxon>
        <taxon>Fungi</taxon>
        <taxon>Dikarya</taxon>
        <taxon>Basidiomycota</taxon>
        <taxon>Pucciniomycotina</taxon>
        <taxon>Pucciniomycetes</taxon>
        <taxon>Pucciniales</taxon>
        <taxon>Pucciniaceae</taxon>
        <taxon>Puccinia</taxon>
    </lineage>
</organism>
<dbReference type="EnsemblFungi" id="PTTG_06767-t43_1">
    <property type="protein sequence ID" value="PTTG_06767-t43_1-p1"/>
    <property type="gene ID" value="PTTG_06767"/>
</dbReference>
<gene>
    <name evidence="2" type="ORF">PTTG_06767</name>
</gene>
<evidence type="ECO:0000313" key="3">
    <source>
        <dbReference type="EnsemblFungi" id="PTTG_06767-t43_1-p1"/>
    </source>
</evidence>
<reference evidence="2" key="2">
    <citation type="submission" date="2016-05" db="EMBL/GenBank/DDBJ databases">
        <title>Comparative analysis highlights variable genome content of wheat rusts and divergence of the mating loci.</title>
        <authorList>
            <person name="Cuomo C.A."/>
            <person name="Bakkeren G."/>
            <person name="Szabo L."/>
            <person name="Khalil H."/>
            <person name="Joly D."/>
            <person name="Goldberg J."/>
            <person name="Young S."/>
            <person name="Zeng Q."/>
            <person name="Fellers J."/>
        </authorList>
    </citation>
    <scope>NUCLEOTIDE SEQUENCE [LARGE SCALE GENOMIC DNA]</scope>
    <source>
        <strain evidence="2">1-1 BBBD Race 1</strain>
    </source>
</reference>
<dbReference type="EMBL" id="ADAS02002571">
    <property type="protein sequence ID" value="OAV85806.1"/>
    <property type="molecule type" value="Genomic_DNA"/>
</dbReference>
<feature type="region of interest" description="Disordered" evidence="1">
    <location>
        <begin position="30"/>
        <end position="62"/>
    </location>
</feature>
<reference evidence="3" key="4">
    <citation type="submission" date="2025-05" db="UniProtKB">
        <authorList>
            <consortium name="EnsemblFungi"/>
        </authorList>
    </citation>
    <scope>IDENTIFICATION</scope>
    <source>
        <strain evidence="3">isolate 1-1 / race 1 (BBBD)</strain>
    </source>
</reference>
<dbReference type="Proteomes" id="UP000005240">
    <property type="component" value="Unassembled WGS sequence"/>
</dbReference>
<reference evidence="3 4" key="3">
    <citation type="journal article" date="2017" name="G3 (Bethesda)">
        <title>Comparative analysis highlights variable genome content of wheat rusts and divergence of the mating loci.</title>
        <authorList>
            <person name="Cuomo C.A."/>
            <person name="Bakkeren G."/>
            <person name="Khalil H.B."/>
            <person name="Panwar V."/>
            <person name="Joly D."/>
            <person name="Linning R."/>
            <person name="Sakthikumar S."/>
            <person name="Song X."/>
            <person name="Adiconis X."/>
            <person name="Fan L."/>
            <person name="Goldberg J.M."/>
            <person name="Levin J.Z."/>
            <person name="Young S."/>
            <person name="Zeng Q."/>
            <person name="Anikster Y."/>
            <person name="Bruce M."/>
            <person name="Wang M."/>
            <person name="Yin C."/>
            <person name="McCallum B."/>
            <person name="Szabo L.J."/>
            <person name="Hulbert S."/>
            <person name="Chen X."/>
            <person name="Fellers J.P."/>
        </authorList>
    </citation>
    <scope>NUCLEOTIDE SEQUENCE</scope>
    <source>
        <strain evidence="3">isolate 1-1 / race 1 (BBBD)</strain>
        <strain evidence="4">Isolate 1-1 / race 1 (BBBD)</strain>
    </source>
</reference>
<evidence type="ECO:0000313" key="4">
    <source>
        <dbReference type="Proteomes" id="UP000005240"/>
    </source>
</evidence>
<reference evidence="2" key="1">
    <citation type="submission" date="2009-11" db="EMBL/GenBank/DDBJ databases">
        <authorList>
            <consortium name="The Broad Institute Genome Sequencing Platform"/>
            <person name="Ward D."/>
            <person name="Feldgarden M."/>
            <person name="Earl A."/>
            <person name="Young S.K."/>
            <person name="Zeng Q."/>
            <person name="Koehrsen M."/>
            <person name="Alvarado L."/>
            <person name="Berlin A."/>
            <person name="Bochicchio J."/>
            <person name="Borenstein D."/>
            <person name="Chapman S.B."/>
            <person name="Chen Z."/>
            <person name="Engels R."/>
            <person name="Freedman E."/>
            <person name="Gellesch M."/>
            <person name="Goldberg J."/>
            <person name="Griggs A."/>
            <person name="Gujja S."/>
            <person name="Heilman E."/>
            <person name="Heiman D."/>
            <person name="Hepburn T."/>
            <person name="Howarth C."/>
            <person name="Jen D."/>
            <person name="Larson L."/>
            <person name="Lewis B."/>
            <person name="Mehta T."/>
            <person name="Park D."/>
            <person name="Pearson M."/>
            <person name="Roberts A."/>
            <person name="Saif S."/>
            <person name="Shea T."/>
            <person name="Shenoy N."/>
            <person name="Sisk P."/>
            <person name="Stolte C."/>
            <person name="Sykes S."/>
            <person name="Thomson T."/>
            <person name="Walk T."/>
            <person name="White J."/>
            <person name="Yandava C."/>
            <person name="Izard J."/>
            <person name="Baranova O.V."/>
            <person name="Blanton J.M."/>
            <person name="Tanner A.C."/>
            <person name="Dewhirst F.E."/>
            <person name="Haas B."/>
            <person name="Nusbaum C."/>
            <person name="Birren B."/>
        </authorList>
    </citation>
    <scope>NUCLEOTIDE SEQUENCE [LARGE SCALE GENOMIC DNA]</scope>
    <source>
        <strain evidence="2">1-1 BBBD Race 1</strain>
    </source>
</reference>
<keyword evidence="4" id="KW-1185">Reference proteome</keyword>
<evidence type="ECO:0000256" key="1">
    <source>
        <dbReference type="SAM" id="MobiDB-lite"/>
    </source>
</evidence>
<dbReference type="VEuPathDB" id="FungiDB:PTTG_06767"/>
<evidence type="ECO:0000313" key="2">
    <source>
        <dbReference type="EMBL" id="OAV85806.1"/>
    </source>
</evidence>
<feature type="non-terminal residue" evidence="2">
    <location>
        <position position="1"/>
    </location>
</feature>